<name>A0A0F9SV33_9ZZZZ</name>
<evidence type="ECO:0000313" key="1">
    <source>
        <dbReference type="EMBL" id="KKN66517.1"/>
    </source>
</evidence>
<sequence>MTALQSPPILKRKVSMSLETELHKLTEAMLALASATTVSPATPAAPATPVPGVPATPVTSATLTPVATPALAAVPASPVMPAAPNLETLATPVAPVPGAVPFTDAKGLVDWVMTKYRDLGPVQGVLIQNVLVGMGYQNINEVKPEHYPQLHQEVEMIKAPA</sequence>
<gene>
    <name evidence="1" type="ORF">LCGC14_0470510</name>
</gene>
<accession>A0A0F9SV33</accession>
<protein>
    <submittedName>
        <fullName evidence="1">Uncharacterized protein</fullName>
    </submittedName>
</protein>
<proteinExistence type="predicted"/>
<dbReference type="EMBL" id="LAZR01000498">
    <property type="protein sequence ID" value="KKN66517.1"/>
    <property type="molecule type" value="Genomic_DNA"/>
</dbReference>
<organism evidence="1">
    <name type="scientific">marine sediment metagenome</name>
    <dbReference type="NCBI Taxonomy" id="412755"/>
    <lineage>
        <taxon>unclassified sequences</taxon>
        <taxon>metagenomes</taxon>
        <taxon>ecological metagenomes</taxon>
    </lineage>
</organism>
<dbReference type="AlphaFoldDB" id="A0A0F9SV33"/>
<comment type="caution">
    <text evidence="1">The sequence shown here is derived from an EMBL/GenBank/DDBJ whole genome shotgun (WGS) entry which is preliminary data.</text>
</comment>
<reference evidence="1" key="1">
    <citation type="journal article" date="2015" name="Nature">
        <title>Complex archaea that bridge the gap between prokaryotes and eukaryotes.</title>
        <authorList>
            <person name="Spang A."/>
            <person name="Saw J.H."/>
            <person name="Jorgensen S.L."/>
            <person name="Zaremba-Niedzwiedzka K."/>
            <person name="Martijn J."/>
            <person name="Lind A.E."/>
            <person name="van Eijk R."/>
            <person name="Schleper C."/>
            <person name="Guy L."/>
            <person name="Ettema T.J."/>
        </authorList>
    </citation>
    <scope>NUCLEOTIDE SEQUENCE</scope>
</reference>